<evidence type="ECO:0000259" key="1">
    <source>
        <dbReference type="Pfam" id="PF08241"/>
    </source>
</evidence>
<accession>A0A1F5JK41</accession>
<evidence type="ECO:0000313" key="2">
    <source>
        <dbReference type="EMBL" id="OGE29013.1"/>
    </source>
</evidence>
<dbReference type="SUPFAM" id="SSF53335">
    <property type="entry name" value="S-adenosyl-L-methionine-dependent methyltransferases"/>
    <property type="match status" value="1"/>
</dbReference>
<gene>
    <name evidence="2" type="ORF">A2867_03565</name>
</gene>
<dbReference type="InterPro" id="IPR029063">
    <property type="entry name" value="SAM-dependent_MTases_sf"/>
</dbReference>
<name>A0A1F5JK41_9BACT</name>
<evidence type="ECO:0000313" key="3">
    <source>
        <dbReference type="Proteomes" id="UP000177555"/>
    </source>
</evidence>
<dbReference type="Proteomes" id="UP000177555">
    <property type="component" value="Unassembled WGS sequence"/>
</dbReference>
<sequence>MNKTLRLEKEVWRSETYFLLAKKGSMDIDHPGMKILKKISRSAKSILDLGCGEGTRLNLLVAGNQNGIGVDISRKALEMGKKSYPKIKFIKADLEKIPLPSESFDLVYSAYVFEHITKPVKVLDEAIRLTSINGYLVVIAPNYGAPNRASPPFKGSRVKKLIQGILGDIRNLLPIGDLKWRKVEPIADKTNYEMDWDTTIEPYLGSLLSYVRSLNLKIEQYSSSWSEELPNAKIFQRLFKILGELGIYPFNLWGSHLILVIRKS</sequence>
<dbReference type="CDD" id="cd02440">
    <property type="entry name" value="AdoMet_MTases"/>
    <property type="match status" value="1"/>
</dbReference>
<feature type="domain" description="Methyltransferase type 11" evidence="1">
    <location>
        <begin position="47"/>
        <end position="138"/>
    </location>
</feature>
<organism evidence="2 3">
    <name type="scientific">Candidatus Daviesbacteria bacterium RIFCSPHIGHO2_01_FULL_40_11</name>
    <dbReference type="NCBI Taxonomy" id="1797762"/>
    <lineage>
        <taxon>Bacteria</taxon>
        <taxon>Candidatus Daviesiibacteriota</taxon>
    </lineage>
</organism>
<proteinExistence type="predicted"/>
<dbReference type="InterPro" id="IPR013216">
    <property type="entry name" value="Methyltransf_11"/>
</dbReference>
<comment type="caution">
    <text evidence="2">The sequence shown here is derived from an EMBL/GenBank/DDBJ whole genome shotgun (WGS) entry which is preliminary data.</text>
</comment>
<reference evidence="2 3" key="1">
    <citation type="journal article" date="2016" name="Nat. Commun.">
        <title>Thousands of microbial genomes shed light on interconnected biogeochemical processes in an aquifer system.</title>
        <authorList>
            <person name="Anantharaman K."/>
            <person name="Brown C.T."/>
            <person name="Hug L.A."/>
            <person name="Sharon I."/>
            <person name="Castelle C.J."/>
            <person name="Probst A.J."/>
            <person name="Thomas B.C."/>
            <person name="Singh A."/>
            <person name="Wilkins M.J."/>
            <person name="Karaoz U."/>
            <person name="Brodie E.L."/>
            <person name="Williams K.H."/>
            <person name="Hubbard S.S."/>
            <person name="Banfield J.F."/>
        </authorList>
    </citation>
    <scope>NUCLEOTIDE SEQUENCE [LARGE SCALE GENOMIC DNA]</scope>
</reference>
<dbReference type="Gene3D" id="3.40.50.150">
    <property type="entry name" value="Vaccinia Virus protein VP39"/>
    <property type="match status" value="1"/>
</dbReference>
<dbReference type="EMBL" id="MFCP01000012">
    <property type="protein sequence ID" value="OGE29013.1"/>
    <property type="molecule type" value="Genomic_DNA"/>
</dbReference>
<dbReference type="Pfam" id="PF08241">
    <property type="entry name" value="Methyltransf_11"/>
    <property type="match status" value="1"/>
</dbReference>
<dbReference type="AlphaFoldDB" id="A0A1F5JK41"/>
<dbReference type="GO" id="GO:0008757">
    <property type="term" value="F:S-adenosylmethionine-dependent methyltransferase activity"/>
    <property type="evidence" value="ECO:0007669"/>
    <property type="project" value="InterPro"/>
</dbReference>
<dbReference type="PANTHER" id="PTHR43861">
    <property type="entry name" value="TRANS-ACONITATE 2-METHYLTRANSFERASE-RELATED"/>
    <property type="match status" value="1"/>
</dbReference>
<protein>
    <recommendedName>
        <fullName evidence="1">Methyltransferase type 11 domain-containing protein</fullName>
    </recommendedName>
</protein>